<organism evidence="1 2">
    <name type="scientific">Corvus brachyrhynchos</name>
    <name type="common">American crow</name>
    <dbReference type="NCBI Taxonomy" id="85066"/>
    <lineage>
        <taxon>Eukaryota</taxon>
        <taxon>Metazoa</taxon>
        <taxon>Chordata</taxon>
        <taxon>Craniata</taxon>
        <taxon>Vertebrata</taxon>
        <taxon>Euteleostomi</taxon>
        <taxon>Archelosauria</taxon>
        <taxon>Archosauria</taxon>
        <taxon>Dinosauria</taxon>
        <taxon>Saurischia</taxon>
        <taxon>Theropoda</taxon>
        <taxon>Coelurosauria</taxon>
        <taxon>Aves</taxon>
        <taxon>Neognathae</taxon>
        <taxon>Neoaves</taxon>
        <taxon>Telluraves</taxon>
        <taxon>Australaves</taxon>
        <taxon>Passeriformes</taxon>
        <taxon>Corvoidea</taxon>
        <taxon>Corvidae</taxon>
        <taxon>Corvus</taxon>
    </lineage>
</organism>
<dbReference type="Proteomes" id="UP000052976">
    <property type="component" value="Unassembled WGS sequence"/>
</dbReference>
<keyword evidence="2" id="KW-1185">Reference proteome</keyword>
<reference evidence="1 2" key="1">
    <citation type="submission" date="2014-04" db="EMBL/GenBank/DDBJ databases">
        <title>Genome evolution of avian class.</title>
        <authorList>
            <person name="Zhang G."/>
            <person name="Li C."/>
        </authorList>
    </citation>
    <scope>NUCLEOTIDE SEQUENCE [LARGE SCALE GENOMIC DNA]</scope>
    <source>
        <strain evidence="1">BGI_N302</strain>
    </source>
</reference>
<evidence type="ECO:0000313" key="1">
    <source>
        <dbReference type="EMBL" id="KFO53752.1"/>
    </source>
</evidence>
<proteinExistence type="predicted"/>
<accession>A0A091EAR1</accession>
<protein>
    <submittedName>
        <fullName evidence="1">Uncharacterized protein</fullName>
    </submittedName>
</protein>
<dbReference type="EMBL" id="KK717990">
    <property type="protein sequence ID" value="KFO53752.1"/>
    <property type="molecule type" value="Genomic_DNA"/>
</dbReference>
<gene>
    <name evidence="1" type="ORF">N302_05806</name>
</gene>
<sequence>MIPPMMSPTNINKQLSGTTEGSLLFPSHLILSGGLTYLSQGCQHDPERDFKGHLDVLVIQREERVLRGVVALGFLGSPADVLQDHVWLLQGSHPGGLEDAGEPGASQDRCSSVSLALHVPGSRWLLPLRWVSGWKVGSAASHTGTGGGGCKGRSKCSTSGWFPSPVHQFPVWRSHWRLVGFGATCPN</sequence>
<evidence type="ECO:0000313" key="2">
    <source>
        <dbReference type="Proteomes" id="UP000052976"/>
    </source>
</evidence>
<dbReference type="AlphaFoldDB" id="A0A091EAR1"/>
<feature type="non-terminal residue" evidence="1">
    <location>
        <position position="187"/>
    </location>
</feature>
<name>A0A091EAR1_CORBR</name>